<dbReference type="GO" id="GO:0045820">
    <property type="term" value="P:negative regulation of glycolytic process"/>
    <property type="evidence" value="ECO:0007669"/>
    <property type="project" value="TreeGrafter"/>
</dbReference>
<accession>A0A0F5J9Q8</accession>
<evidence type="ECO:0000256" key="2">
    <source>
        <dbReference type="PIRSR" id="PIRSR613078-1"/>
    </source>
</evidence>
<dbReference type="InterPro" id="IPR051695">
    <property type="entry name" value="Phosphoglycerate_Mutase"/>
</dbReference>
<dbReference type="SUPFAM" id="SSF53254">
    <property type="entry name" value="Phosphoglycerate mutase-like"/>
    <property type="match status" value="1"/>
</dbReference>
<dbReference type="CDD" id="cd07067">
    <property type="entry name" value="HP_PGM_like"/>
    <property type="match status" value="1"/>
</dbReference>
<dbReference type="PATRIC" id="fig|927665.4.peg.2804"/>
<comment type="caution">
    <text evidence="4">The sequence shown here is derived from an EMBL/GenBank/DDBJ whole genome shotgun (WGS) entry which is preliminary data.</text>
</comment>
<dbReference type="InterPro" id="IPR001345">
    <property type="entry name" value="PG/BPGM_mutase_AS"/>
</dbReference>
<keyword evidence="1" id="KW-0378">Hydrolase</keyword>
<feature type="binding site" evidence="3">
    <location>
        <position position="61"/>
    </location>
    <ligand>
        <name>substrate</name>
    </ligand>
</feature>
<dbReference type="GO" id="GO:0005829">
    <property type="term" value="C:cytosol"/>
    <property type="evidence" value="ECO:0007669"/>
    <property type="project" value="TreeGrafter"/>
</dbReference>
<dbReference type="EMBL" id="AQHV01000013">
    <property type="protein sequence ID" value="KKB54611.1"/>
    <property type="molecule type" value="Genomic_DNA"/>
</dbReference>
<feature type="binding site" evidence="3">
    <location>
        <begin position="11"/>
        <end position="18"/>
    </location>
    <ligand>
        <name>substrate</name>
    </ligand>
</feature>
<dbReference type="InterPro" id="IPR029033">
    <property type="entry name" value="His_PPase_superfam"/>
</dbReference>
<dbReference type="PROSITE" id="PS00175">
    <property type="entry name" value="PG_MUTASE"/>
    <property type="match status" value="1"/>
</dbReference>
<dbReference type="STRING" id="927665.HMPREF1535_02733"/>
<evidence type="ECO:0000313" key="4">
    <source>
        <dbReference type="EMBL" id="KKB54611.1"/>
    </source>
</evidence>
<sequence>MDSTISLILSRHGETEENKLRIMQGQMPGHLSELGKQQAEQLADLLEEEEIDVIVSSDLARSYDTAMAVARRKGLEPVRTPLLREMDWGIYTGKVANEMDFKNLPESVESVEALYKRAGEFLQFLQTNFSGKRILAIGHGGFNRAIIVRIEKRQQEEILKLPIMKNTACLRFSL</sequence>
<dbReference type="GO" id="GO:0004331">
    <property type="term" value="F:fructose-2,6-bisphosphate 2-phosphatase activity"/>
    <property type="evidence" value="ECO:0007669"/>
    <property type="project" value="TreeGrafter"/>
</dbReference>
<evidence type="ECO:0008006" key="6">
    <source>
        <dbReference type="Google" id="ProtNLM"/>
    </source>
</evidence>
<evidence type="ECO:0000256" key="3">
    <source>
        <dbReference type="PIRSR" id="PIRSR613078-2"/>
    </source>
</evidence>
<dbReference type="GO" id="GO:0043456">
    <property type="term" value="P:regulation of pentose-phosphate shunt"/>
    <property type="evidence" value="ECO:0007669"/>
    <property type="project" value="TreeGrafter"/>
</dbReference>
<feature type="active site" description="Tele-phosphohistidine intermediate" evidence="2">
    <location>
        <position position="12"/>
    </location>
</feature>
<organism evidence="4 5">
    <name type="scientific">Parabacteroides goldsteinii DSM 19448 = WAL 12034</name>
    <dbReference type="NCBI Taxonomy" id="927665"/>
    <lineage>
        <taxon>Bacteria</taxon>
        <taxon>Pseudomonadati</taxon>
        <taxon>Bacteroidota</taxon>
        <taxon>Bacteroidia</taxon>
        <taxon>Bacteroidales</taxon>
        <taxon>Tannerellaceae</taxon>
        <taxon>Parabacteroides</taxon>
    </lineage>
</organism>
<dbReference type="AlphaFoldDB" id="A0A0F5J9Q8"/>
<feature type="active site" description="Proton donor/acceptor" evidence="2">
    <location>
        <position position="85"/>
    </location>
</feature>
<dbReference type="Pfam" id="PF00300">
    <property type="entry name" value="His_Phos_1"/>
    <property type="match status" value="1"/>
</dbReference>
<evidence type="ECO:0000256" key="1">
    <source>
        <dbReference type="ARBA" id="ARBA00022801"/>
    </source>
</evidence>
<evidence type="ECO:0000313" key="5">
    <source>
        <dbReference type="Proteomes" id="UP000033047"/>
    </source>
</evidence>
<dbReference type="InterPro" id="IPR013078">
    <property type="entry name" value="His_Pase_superF_clade-1"/>
</dbReference>
<dbReference type="PANTHER" id="PTHR46517">
    <property type="entry name" value="FRUCTOSE-2,6-BISPHOSPHATASE TIGAR"/>
    <property type="match status" value="1"/>
</dbReference>
<proteinExistence type="predicted"/>
<reference evidence="4 5" key="1">
    <citation type="submission" date="2013-04" db="EMBL/GenBank/DDBJ databases">
        <title>The Genome Sequence of Parabacteroides goldsteinii DSM 19448.</title>
        <authorList>
            <consortium name="The Broad Institute Genomics Platform"/>
            <person name="Earl A."/>
            <person name="Ward D."/>
            <person name="Feldgarden M."/>
            <person name="Gevers D."/>
            <person name="Martens E."/>
            <person name="Sakamoto M."/>
            <person name="Benno Y."/>
            <person name="Song Y."/>
            <person name="Liu C."/>
            <person name="Lee J."/>
            <person name="Bolanos M."/>
            <person name="Vaisanen M.L."/>
            <person name="Finegold S.M."/>
            <person name="Walker B."/>
            <person name="Young S."/>
            <person name="Zeng Q."/>
            <person name="Gargeya S."/>
            <person name="Fitzgerald M."/>
            <person name="Haas B."/>
            <person name="Abouelleil A."/>
            <person name="Allen A.W."/>
            <person name="Alvarado L."/>
            <person name="Arachchi H.M."/>
            <person name="Berlin A.M."/>
            <person name="Chapman S.B."/>
            <person name="Gainer-Dewar J."/>
            <person name="Goldberg J."/>
            <person name="Griggs A."/>
            <person name="Gujja S."/>
            <person name="Hansen M."/>
            <person name="Howarth C."/>
            <person name="Imamovic A."/>
            <person name="Ireland A."/>
            <person name="Larimer J."/>
            <person name="McCowan C."/>
            <person name="Murphy C."/>
            <person name="Pearson M."/>
            <person name="Poon T.W."/>
            <person name="Priest M."/>
            <person name="Roberts A."/>
            <person name="Saif S."/>
            <person name="Shea T."/>
            <person name="Sisk P."/>
            <person name="Sykes S."/>
            <person name="Wortman J."/>
            <person name="Nusbaum C."/>
            <person name="Birren B."/>
        </authorList>
    </citation>
    <scope>NUCLEOTIDE SEQUENCE [LARGE SCALE GENOMIC DNA]</scope>
    <source>
        <strain evidence="4 5">DSM 19448</strain>
    </source>
</reference>
<name>A0A0F5J9Q8_9BACT</name>
<dbReference type="RefSeq" id="WP_046146563.1">
    <property type="nucleotide sequence ID" value="NZ_KQ033913.1"/>
</dbReference>
<dbReference type="PANTHER" id="PTHR46517:SF1">
    <property type="entry name" value="FRUCTOSE-2,6-BISPHOSPHATASE TIGAR"/>
    <property type="match status" value="1"/>
</dbReference>
<dbReference type="HOGENOM" id="CLU_033323_9_4_10"/>
<dbReference type="Gene3D" id="3.40.50.1240">
    <property type="entry name" value="Phosphoglycerate mutase-like"/>
    <property type="match status" value="1"/>
</dbReference>
<dbReference type="SMART" id="SM00855">
    <property type="entry name" value="PGAM"/>
    <property type="match status" value="1"/>
</dbReference>
<protein>
    <recommendedName>
        <fullName evidence="6">Alpha-ribazole phosphatase</fullName>
    </recommendedName>
</protein>
<dbReference type="Proteomes" id="UP000033047">
    <property type="component" value="Unassembled WGS sequence"/>
</dbReference>
<gene>
    <name evidence="4" type="ORF">HMPREF1535_02733</name>
</gene>